<comment type="caution">
    <text evidence="2">The sequence shown here is derived from an EMBL/GenBank/DDBJ whole genome shotgun (WGS) entry which is preliminary data.</text>
</comment>
<evidence type="ECO:0000313" key="2">
    <source>
        <dbReference type="EMBL" id="TGK35524.1"/>
    </source>
</evidence>
<dbReference type="InterPro" id="IPR051928">
    <property type="entry name" value="NorD/CobT"/>
</dbReference>
<dbReference type="Pfam" id="PF00092">
    <property type="entry name" value="VWA"/>
    <property type="match status" value="1"/>
</dbReference>
<organism evidence="2 3">
    <name type="scientific">Leptospira gomenensis</name>
    <dbReference type="NCBI Taxonomy" id="2484974"/>
    <lineage>
        <taxon>Bacteria</taxon>
        <taxon>Pseudomonadati</taxon>
        <taxon>Spirochaetota</taxon>
        <taxon>Spirochaetia</taxon>
        <taxon>Leptospirales</taxon>
        <taxon>Leptospiraceae</taxon>
        <taxon>Leptospira</taxon>
    </lineage>
</organism>
<dbReference type="EMBL" id="RQFA01000028">
    <property type="protein sequence ID" value="TGK35524.1"/>
    <property type="molecule type" value="Genomic_DNA"/>
</dbReference>
<dbReference type="InterPro" id="IPR036465">
    <property type="entry name" value="vWFA_dom_sf"/>
</dbReference>
<dbReference type="OrthoDB" id="9758211at2"/>
<dbReference type="SMART" id="SM00327">
    <property type="entry name" value="VWA"/>
    <property type="match status" value="1"/>
</dbReference>
<dbReference type="InterPro" id="IPR002035">
    <property type="entry name" value="VWF_A"/>
</dbReference>
<dbReference type="PANTHER" id="PTHR41248">
    <property type="entry name" value="NORD PROTEIN"/>
    <property type="match status" value="1"/>
</dbReference>
<protein>
    <submittedName>
        <fullName evidence="2">VWA domain-containing protein</fullName>
    </submittedName>
</protein>
<dbReference type="PROSITE" id="PS50234">
    <property type="entry name" value="VWFA"/>
    <property type="match status" value="1"/>
</dbReference>
<proteinExistence type="predicted"/>
<reference evidence="2" key="1">
    <citation type="journal article" date="2019" name="PLoS Negl. Trop. Dis.">
        <title>Revisiting the worldwide diversity of Leptospira species in the environment.</title>
        <authorList>
            <person name="Vincent A.T."/>
            <person name="Schiettekatte O."/>
            <person name="Bourhy P."/>
            <person name="Veyrier F.J."/>
            <person name="Picardeau M."/>
        </authorList>
    </citation>
    <scope>NUCLEOTIDE SEQUENCE [LARGE SCALE GENOMIC DNA]</scope>
    <source>
        <strain evidence="2">201800299</strain>
    </source>
</reference>
<dbReference type="Gene3D" id="3.40.50.410">
    <property type="entry name" value="von Willebrand factor, type A domain"/>
    <property type="match status" value="1"/>
</dbReference>
<name>A0A5F1YCK6_9LEPT</name>
<evidence type="ECO:0000313" key="3">
    <source>
        <dbReference type="Proteomes" id="UP000298277"/>
    </source>
</evidence>
<feature type="domain" description="VWFA" evidence="1">
    <location>
        <begin position="402"/>
        <end position="587"/>
    </location>
</feature>
<evidence type="ECO:0000259" key="1">
    <source>
        <dbReference type="PROSITE" id="PS50234"/>
    </source>
</evidence>
<gene>
    <name evidence="2" type="ORF">EHQ17_06235</name>
</gene>
<dbReference type="PANTHER" id="PTHR41248:SF1">
    <property type="entry name" value="NORD PROTEIN"/>
    <property type="match status" value="1"/>
</dbReference>
<keyword evidence="3" id="KW-1185">Reference proteome</keyword>
<sequence>MGWEEFTFKHLYGFVLRWIGEKDDPTENRVTLSEIKDRLSVLAKAITGENIEILTAEEVGGYQKNLFFLPNEYSHGSNKINNLEFYIFRILYLSVQKSLDLNWKEGVDEGKYESLKKARENHSSVLETVRRVYPESWDTVSSVIETEIEFQKRNIPNSKIEPDLSYLHGSWMSASSNTKERKDKASWETGSKRKDRIETEIEGIAREKIESVEIDKKSQADYTLQHHFEKVDTVEEFNGNWRDFDGTDELSEQKDALEELDLRHTVRSDDPTHSIFRTDFIIGSILPEIRDSKPNRNSIPYDEWDVFKKRYKRGHCRVFPGELGEEDPVFCSKALSENNSVLNVLRSRFNRFVNERTAVKRQLDGEDLDLDSIVDYFTDLLSARSPSERIYISRRKTLRETSILVLTDTSLSTDSFVENRRILDVEKISLLLFGQLCSEFGDRFQIDSFSSRTRNHCDYSSIKKFDDSWSKAKNRIGAVQSSGYTRIGPAIRHALAQIKRETSRKRWILLLSDGKPNDYDRYEGRYGMEDVKRAIRECENDKVGFYALAIDKQAKQFLPAMLGQGSYRILPNPSYLPDALTDFYMKLLR</sequence>
<accession>A0A5F1YCK6</accession>
<dbReference type="AlphaFoldDB" id="A0A5F1YCK6"/>
<dbReference type="Proteomes" id="UP000298277">
    <property type="component" value="Unassembled WGS sequence"/>
</dbReference>
<dbReference type="SUPFAM" id="SSF53300">
    <property type="entry name" value="vWA-like"/>
    <property type="match status" value="1"/>
</dbReference>